<dbReference type="InterPro" id="IPR020846">
    <property type="entry name" value="MFS_dom"/>
</dbReference>
<protein>
    <recommendedName>
        <fullName evidence="8">Bcr/CflA family efflux transporter</fullName>
    </recommendedName>
</protein>
<dbReference type="InterPro" id="IPR011701">
    <property type="entry name" value="MFS"/>
</dbReference>
<evidence type="ECO:0000256" key="3">
    <source>
        <dbReference type="ARBA" id="ARBA00022448"/>
    </source>
</evidence>
<keyword evidence="7 8" id="KW-0472">Membrane</keyword>
<evidence type="ECO:0000313" key="11">
    <source>
        <dbReference type="Proteomes" id="UP000598488"/>
    </source>
</evidence>
<dbReference type="Gene3D" id="1.20.1720.10">
    <property type="entry name" value="Multidrug resistance protein D"/>
    <property type="match status" value="1"/>
</dbReference>
<feature type="transmembrane region" description="Helical" evidence="8">
    <location>
        <begin position="244"/>
        <end position="263"/>
    </location>
</feature>
<keyword evidence="3 8" id="KW-0813">Transport</keyword>
<dbReference type="InterPro" id="IPR004812">
    <property type="entry name" value="Efflux_drug-R_Bcr/CmlA"/>
</dbReference>
<dbReference type="NCBIfam" id="TIGR00710">
    <property type="entry name" value="efflux_Bcr_CflA"/>
    <property type="match status" value="1"/>
</dbReference>
<feature type="transmembrane region" description="Helical" evidence="8">
    <location>
        <begin position="132"/>
        <end position="151"/>
    </location>
</feature>
<feature type="transmembrane region" description="Helical" evidence="8">
    <location>
        <begin position="75"/>
        <end position="93"/>
    </location>
</feature>
<sequence length="393" mass="41347">MLNQKTFLVIILGLLAGLGPLCTDLYLPALPDITSQLSTTSATTQITLTAALFGLGIGQLVFGPVSDKFGRKVPLLLSLSLFIGASVWCAMADNINELIIARFIQGLAGSGGAVLSRAIARDMYSGSDLTRFFALLMAVNGLAPIAAPIIGGFQLQYTPWQGLFISLAVIAGALLLASGIGLKESLRPDQVSQESMLTGMKRVLSNRPFVGMSLAQGFVFAGMFAYIAASSYVFQEQFELSPQAYSYVFGLNGFGMILSATIAAKFARHHGETTVINYAIVLAVLSAGALLMTSLLNSSLVIVMPILMVTIAFTSALATLVNSKAMQQLHKNAGVGSAILGTTMFAFGGISSPLTGINGTSLLSMAIVVFICYALGALSWFFIVKPNKTPIQS</sequence>
<dbReference type="RefSeq" id="WP_199463451.1">
    <property type="nucleotide sequence ID" value="NZ_JAEMUH010000014.1"/>
</dbReference>
<evidence type="ECO:0000256" key="5">
    <source>
        <dbReference type="ARBA" id="ARBA00022692"/>
    </source>
</evidence>
<dbReference type="CDD" id="cd17320">
    <property type="entry name" value="MFS_MdfA_MDR_like"/>
    <property type="match status" value="1"/>
</dbReference>
<dbReference type="InterPro" id="IPR036259">
    <property type="entry name" value="MFS_trans_sf"/>
</dbReference>
<keyword evidence="8" id="KW-0997">Cell inner membrane</keyword>
<comment type="similarity">
    <text evidence="2 8">Belongs to the major facilitator superfamily. Bcr/CmlA family.</text>
</comment>
<comment type="caution">
    <text evidence="10">The sequence shown here is derived from an EMBL/GenBank/DDBJ whole genome shotgun (WGS) entry which is preliminary data.</text>
</comment>
<proteinExistence type="inferred from homology"/>
<comment type="subcellular location">
    <subcellularLocation>
        <location evidence="8">Cell inner membrane</location>
        <topology evidence="8">Multi-pass membrane protein</topology>
    </subcellularLocation>
    <subcellularLocation>
        <location evidence="1">Cell membrane</location>
        <topology evidence="1">Multi-pass membrane protein</topology>
    </subcellularLocation>
</comment>
<feature type="transmembrane region" description="Helical" evidence="8">
    <location>
        <begin position="163"/>
        <end position="182"/>
    </location>
</feature>
<feature type="transmembrane region" description="Helical" evidence="8">
    <location>
        <begin position="362"/>
        <end position="384"/>
    </location>
</feature>
<evidence type="ECO:0000256" key="8">
    <source>
        <dbReference type="RuleBase" id="RU365088"/>
    </source>
</evidence>
<keyword evidence="4" id="KW-1003">Cell membrane</keyword>
<dbReference type="Proteomes" id="UP000598488">
    <property type="component" value="Unassembled WGS sequence"/>
</dbReference>
<dbReference type="PANTHER" id="PTHR23502:SF132">
    <property type="entry name" value="POLYAMINE TRANSPORTER 2-RELATED"/>
    <property type="match status" value="1"/>
</dbReference>
<feature type="domain" description="Major facilitator superfamily (MFS) profile" evidence="9">
    <location>
        <begin position="5"/>
        <end position="388"/>
    </location>
</feature>
<dbReference type="PROSITE" id="PS50850">
    <property type="entry name" value="MFS"/>
    <property type="match status" value="1"/>
</dbReference>
<evidence type="ECO:0000256" key="2">
    <source>
        <dbReference type="ARBA" id="ARBA00006236"/>
    </source>
</evidence>
<feature type="transmembrane region" description="Helical" evidence="8">
    <location>
        <begin position="209"/>
        <end position="232"/>
    </location>
</feature>
<name>A0ABS0ZDW9_9GAMM</name>
<accession>A0ABS0ZDW9</accession>
<keyword evidence="5 8" id="KW-0812">Transmembrane</keyword>
<reference evidence="10 11" key="1">
    <citation type="submission" date="2020-12" db="EMBL/GenBank/DDBJ databases">
        <title>Comparative genome analysis of fungal antagonists Marinomonas ostreistagni 398 and M. spartinae 468.</title>
        <authorList>
            <person name="Fields J.L."/>
            <person name="Mavrodi O.V."/>
            <person name="Biber P.D."/>
            <person name="Indest K.J."/>
            <person name="Mavrodi D.V."/>
        </authorList>
    </citation>
    <scope>NUCLEOTIDE SEQUENCE [LARGE SCALE GENOMIC DNA]</scope>
    <source>
        <strain evidence="10 11">USM7</strain>
    </source>
</reference>
<feature type="transmembrane region" description="Helical" evidence="8">
    <location>
        <begin position="99"/>
        <end position="120"/>
    </location>
</feature>
<dbReference type="EMBL" id="JAEMUH010000014">
    <property type="protein sequence ID" value="MBJ7551859.1"/>
    <property type="molecule type" value="Genomic_DNA"/>
</dbReference>
<evidence type="ECO:0000256" key="1">
    <source>
        <dbReference type="ARBA" id="ARBA00004651"/>
    </source>
</evidence>
<feature type="transmembrane region" description="Helical" evidence="8">
    <location>
        <begin position="46"/>
        <end position="63"/>
    </location>
</feature>
<feature type="transmembrane region" description="Helical" evidence="8">
    <location>
        <begin position="333"/>
        <end position="350"/>
    </location>
</feature>
<evidence type="ECO:0000256" key="4">
    <source>
        <dbReference type="ARBA" id="ARBA00022475"/>
    </source>
</evidence>
<keyword evidence="11" id="KW-1185">Reference proteome</keyword>
<feature type="transmembrane region" description="Helical" evidence="8">
    <location>
        <begin position="302"/>
        <end position="321"/>
    </location>
</feature>
<evidence type="ECO:0000256" key="7">
    <source>
        <dbReference type="ARBA" id="ARBA00023136"/>
    </source>
</evidence>
<dbReference type="Pfam" id="PF07690">
    <property type="entry name" value="MFS_1"/>
    <property type="match status" value="1"/>
</dbReference>
<gene>
    <name evidence="10" type="ORF">JHD44_14315</name>
</gene>
<evidence type="ECO:0000259" key="9">
    <source>
        <dbReference type="PROSITE" id="PS50850"/>
    </source>
</evidence>
<organism evidence="10 11">
    <name type="scientific">Marinomonas ostreistagni</name>
    <dbReference type="NCBI Taxonomy" id="359209"/>
    <lineage>
        <taxon>Bacteria</taxon>
        <taxon>Pseudomonadati</taxon>
        <taxon>Pseudomonadota</taxon>
        <taxon>Gammaproteobacteria</taxon>
        <taxon>Oceanospirillales</taxon>
        <taxon>Oceanospirillaceae</taxon>
        <taxon>Marinomonas</taxon>
    </lineage>
</organism>
<feature type="transmembrane region" description="Helical" evidence="8">
    <location>
        <begin position="275"/>
        <end position="296"/>
    </location>
</feature>
<dbReference type="SUPFAM" id="SSF103473">
    <property type="entry name" value="MFS general substrate transporter"/>
    <property type="match status" value="1"/>
</dbReference>
<dbReference type="PANTHER" id="PTHR23502">
    <property type="entry name" value="MAJOR FACILITATOR SUPERFAMILY"/>
    <property type="match status" value="1"/>
</dbReference>
<evidence type="ECO:0000256" key="6">
    <source>
        <dbReference type="ARBA" id="ARBA00022989"/>
    </source>
</evidence>
<comment type="caution">
    <text evidence="8">Lacks conserved residue(s) required for the propagation of feature annotation.</text>
</comment>
<evidence type="ECO:0000313" key="10">
    <source>
        <dbReference type="EMBL" id="MBJ7551859.1"/>
    </source>
</evidence>
<keyword evidence="6 8" id="KW-1133">Transmembrane helix</keyword>